<protein>
    <submittedName>
        <fullName evidence="2">Uncharacterized protein</fullName>
    </submittedName>
</protein>
<evidence type="ECO:0000313" key="3">
    <source>
        <dbReference type="Proteomes" id="UP001300383"/>
    </source>
</evidence>
<keyword evidence="3" id="KW-1185">Reference proteome</keyword>
<dbReference type="RefSeq" id="WP_283231697.1">
    <property type="nucleotide sequence ID" value="NZ_JASGBQ010000029.1"/>
</dbReference>
<sequence>MMANEKNVMPADVPDFVMEAEAAMAAGEFFDVGAEQEVTIKFGKGLMGEPFTSKNGKELVEIRIPNADPSDSRPWESFVISPKMVHENQFGKGLWMKLPEAGKTRLARNVSTGKDENGKYIWKIEYRTISNGELKALLEAYKTRESVLGKLSEKKEAAAAVPGKSVKSQAKKQEEAL</sequence>
<name>A0AAP4BB16_9FIRM</name>
<feature type="region of interest" description="Disordered" evidence="1">
    <location>
        <begin position="152"/>
        <end position="177"/>
    </location>
</feature>
<gene>
    <name evidence="2" type="ORF">QJ036_12510</name>
</gene>
<comment type="caution">
    <text evidence="2">The sequence shown here is derived from an EMBL/GenBank/DDBJ whole genome shotgun (WGS) entry which is preliminary data.</text>
</comment>
<accession>A0AAP4BB16</accession>
<evidence type="ECO:0000313" key="2">
    <source>
        <dbReference type="EMBL" id="MDI9243271.1"/>
    </source>
</evidence>
<dbReference type="Proteomes" id="UP001300383">
    <property type="component" value="Unassembled WGS sequence"/>
</dbReference>
<dbReference type="EMBL" id="JASGBQ010000029">
    <property type="protein sequence ID" value="MDI9243271.1"/>
    <property type="molecule type" value="Genomic_DNA"/>
</dbReference>
<reference evidence="2 3" key="1">
    <citation type="submission" date="2023-05" db="EMBL/GenBank/DDBJ databases">
        <title>[ruminococcus] sp. nov., isolated from a pig farm feces dump.</title>
        <authorList>
            <person name="Chang Y.-H."/>
        </authorList>
    </citation>
    <scope>NUCLEOTIDE SEQUENCE [LARGE SCALE GENOMIC DNA]</scope>
    <source>
        <strain evidence="2 3">YH-rum2234</strain>
    </source>
</reference>
<evidence type="ECO:0000256" key="1">
    <source>
        <dbReference type="SAM" id="MobiDB-lite"/>
    </source>
</evidence>
<proteinExistence type="predicted"/>
<organism evidence="2 3">
    <name type="scientific">Fusibacillus kribbianus</name>
    <dbReference type="NCBI Taxonomy" id="3044208"/>
    <lineage>
        <taxon>Bacteria</taxon>
        <taxon>Bacillati</taxon>
        <taxon>Bacillota</taxon>
        <taxon>Clostridia</taxon>
        <taxon>Lachnospirales</taxon>
        <taxon>Lachnospiraceae</taxon>
        <taxon>Fusibacillus</taxon>
    </lineage>
</organism>
<dbReference type="AlphaFoldDB" id="A0AAP4BB16"/>